<name>A0A0V1IA16_TRIPS</name>
<reference evidence="1 2" key="1">
    <citation type="submission" date="2015-01" db="EMBL/GenBank/DDBJ databases">
        <title>Evolution of Trichinella species and genotypes.</title>
        <authorList>
            <person name="Korhonen P.K."/>
            <person name="Edoardo P."/>
            <person name="Giuseppe L.R."/>
            <person name="Gasser R.B."/>
        </authorList>
    </citation>
    <scope>NUCLEOTIDE SEQUENCE [LARGE SCALE GENOMIC DNA]</scope>
    <source>
        <strain evidence="1">ISS588</strain>
    </source>
</reference>
<organism evidence="1 2">
    <name type="scientific">Trichinella pseudospiralis</name>
    <name type="common">Parasitic roundworm</name>
    <dbReference type="NCBI Taxonomy" id="6337"/>
    <lineage>
        <taxon>Eukaryota</taxon>
        <taxon>Metazoa</taxon>
        <taxon>Ecdysozoa</taxon>
        <taxon>Nematoda</taxon>
        <taxon>Enoplea</taxon>
        <taxon>Dorylaimia</taxon>
        <taxon>Trichinellida</taxon>
        <taxon>Trichinellidae</taxon>
        <taxon>Trichinella</taxon>
    </lineage>
</organism>
<dbReference type="AlphaFoldDB" id="A0A0V1IA16"/>
<gene>
    <name evidence="1" type="ORF">T4B_8570</name>
</gene>
<keyword evidence="2" id="KW-1185">Reference proteome</keyword>
<protein>
    <submittedName>
        <fullName evidence="1">Uncharacterized protein</fullName>
    </submittedName>
</protein>
<sequence>MLIKEEDRKGTTSNVATTFVSDFMAYLRKGFGSLNPFKLLNKLDQPHSASVIGRTFNAACLSP</sequence>
<accession>A0A0V1IA16</accession>
<comment type="caution">
    <text evidence="1">The sequence shown here is derived from an EMBL/GenBank/DDBJ whole genome shotgun (WGS) entry which is preliminary data.</text>
</comment>
<dbReference type="EMBL" id="JYDS01000270">
    <property type="protein sequence ID" value="KRZ19676.1"/>
    <property type="molecule type" value="Genomic_DNA"/>
</dbReference>
<proteinExistence type="predicted"/>
<dbReference type="Proteomes" id="UP000054805">
    <property type="component" value="Unassembled WGS sequence"/>
</dbReference>
<evidence type="ECO:0000313" key="2">
    <source>
        <dbReference type="Proteomes" id="UP000054805"/>
    </source>
</evidence>
<evidence type="ECO:0000313" key="1">
    <source>
        <dbReference type="EMBL" id="KRZ19676.1"/>
    </source>
</evidence>